<evidence type="ECO:0000256" key="1">
    <source>
        <dbReference type="SAM" id="Phobius"/>
    </source>
</evidence>
<reference evidence="2" key="1">
    <citation type="submission" date="2014-12" db="EMBL/GenBank/DDBJ databases">
        <title>Insight into the proteome of Arion vulgaris.</title>
        <authorList>
            <person name="Aradska J."/>
            <person name="Bulat T."/>
            <person name="Smidak R."/>
            <person name="Sarate P."/>
            <person name="Gangsoo J."/>
            <person name="Sialana F."/>
            <person name="Bilban M."/>
            <person name="Lubec G."/>
        </authorList>
    </citation>
    <scope>NUCLEOTIDE SEQUENCE</scope>
    <source>
        <tissue evidence="2">Skin</tissue>
    </source>
</reference>
<dbReference type="AlphaFoldDB" id="A0A0B6XYP9"/>
<organism evidence="2">
    <name type="scientific">Arion vulgaris</name>
    <dbReference type="NCBI Taxonomy" id="1028688"/>
    <lineage>
        <taxon>Eukaryota</taxon>
        <taxon>Metazoa</taxon>
        <taxon>Spiralia</taxon>
        <taxon>Lophotrochozoa</taxon>
        <taxon>Mollusca</taxon>
        <taxon>Gastropoda</taxon>
        <taxon>Heterobranchia</taxon>
        <taxon>Euthyneura</taxon>
        <taxon>Panpulmonata</taxon>
        <taxon>Eupulmonata</taxon>
        <taxon>Stylommatophora</taxon>
        <taxon>Helicina</taxon>
        <taxon>Arionoidea</taxon>
        <taxon>Arionidae</taxon>
        <taxon>Arion</taxon>
    </lineage>
</organism>
<protein>
    <submittedName>
        <fullName evidence="2">Uncharacterized protein</fullName>
    </submittedName>
</protein>
<gene>
    <name evidence="2" type="primary">ORF4799</name>
</gene>
<feature type="non-terminal residue" evidence="2">
    <location>
        <position position="1"/>
    </location>
</feature>
<keyword evidence="1" id="KW-0472">Membrane</keyword>
<keyword evidence="1" id="KW-0812">Transmembrane</keyword>
<evidence type="ECO:0000313" key="2">
    <source>
        <dbReference type="EMBL" id="CEK48666.1"/>
    </source>
</evidence>
<accession>A0A0B6XYP9</accession>
<feature type="transmembrane region" description="Helical" evidence="1">
    <location>
        <begin position="90"/>
        <end position="112"/>
    </location>
</feature>
<sequence>GGLSLGHYRSANLEILMIEYESYLEQKFGCNVTVLSKEAEFKTTTWLVFINKTTSSTTESTTTSASPFTDAPYRIGAVKEKEIDTGSLPMTVLIVMLVLISVLLFLAVFLLLHRYRSRCQNRDEDLYRPP</sequence>
<keyword evidence="1" id="KW-1133">Transmembrane helix</keyword>
<name>A0A0B6XYP9_9EUPU</name>
<feature type="non-terminal residue" evidence="2">
    <location>
        <position position="130"/>
    </location>
</feature>
<dbReference type="EMBL" id="HACG01001801">
    <property type="protein sequence ID" value="CEK48666.1"/>
    <property type="molecule type" value="Transcribed_RNA"/>
</dbReference>
<proteinExistence type="predicted"/>